<dbReference type="Proteomes" id="UP000095751">
    <property type="component" value="Unassembled WGS sequence"/>
</dbReference>
<name>A0A1E7EN66_9STRA</name>
<dbReference type="AlphaFoldDB" id="A0A1E7EN66"/>
<evidence type="ECO:0000313" key="3">
    <source>
        <dbReference type="Proteomes" id="UP000095751"/>
    </source>
</evidence>
<organism evidence="2 3">
    <name type="scientific">Fragilariopsis cylindrus CCMP1102</name>
    <dbReference type="NCBI Taxonomy" id="635003"/>
    <lineage>
        <taxon>Eukaryota</taxon>
        <taxon>Sar</taxon>
        <taxon>Stramenopiles</taxon>
        <taxon>Ochrophyta</taxon>
        <taxon>Bacillariophyta</taxon>
        <taxon>Bacillariophyceae</taxon>
        <taxon>Bacillariophycidae</taxon>
        <taxon>Bacillariales</taxon>
        <taxon>Bacillariaceae</taxon>
        <taxon>Fragilariopsis</taxon>
    </lineage>
</organism>
<evidence type="ECO:0000256" key="1">
    <source>
        <dbReference type="SAM" id="MobiDB-lite"/>
    </source>
</evidence>
<gene>
    <name evidence="2" type="ORF">FRACYDRAFT_271988</name>
</gene>
<dbReference type="KEGG" id="fcy:FRACYDRAFT_271988"/>
<feature type="compositionally biased region" description="Acidic residues" evidence="1">
    <location>
        <begin position="93"/>
        <end position="102"/>
    </location>
</feature>
<sequence>MNKSLLELKSNGVGFIIGGRLEQQKQSTSSSLQSSKASPPSPPSQPRFVSGRDELTDLPEDIASMFTVMEESEFRVDLSSSEIRKQQQQQQQQEEEQEKIVK</sequence>
<protein>
    <submittedName>
        <fullName evidence="2">Uncharacterized protein</fullName>
    </submittedName>
</protein>
<proteinExistence type="predicted"/>
<evidence type="ECO:0000313" key="2">
    <source>
        <dbReference type="EMBL" id="OEU07351.1"/>
    </source>
</evidence>
<accession>A0A1E7EN66</accession>
<feature type="region of interest" description="Disordered" evidence="1">
    <location>
        <begin position="19"/>
        <end position="52"/>
    </location>
</feature>
<dbReference type="OrthoDB" id="5591297at2759"/>
<reference evidence="2 3" key="1">
    <citation type="submission" date="2016-09" db="EMBL/GenBank/DDBJ databases">
        <title>Extensive genetic diversity and differential bi-allelic expression allows diatom success in the polar Southern Ocean.</title>
        <authorList>
            <consortium name="DOE Joint Genome Institute"/>
            <person name="Mock T."/>
            <person name="Otillar R.P."/>
            <person name="Strauss J."/>
            <person name="Dupont C."/>
            <person name="Frickenhaus S."/>
            <person name="Maumus F."/>
            <person name="Mcmullan M."/>
            <person name="Sanges R."/>
            <person name="Schmutz J."/>
            <person name="Toseland A."/>
            <person name="Valas R."/>
            <person name="Veluchamy A."/>
            <person name="Ward B.J."/>
            <person name="Allen A."/>
            <person name="Barry K."/>
            <person name="Falciatore A."/>
            <person name="Ferrante M."/>
            <person name="Fortunato A.E."/>
            <person name="Gloeckner G."/>
            <person name="Gruber A."/>
            <person name="Hipkin R."/>
            <person name="Janech M."/>
            <person name="Kroth P."/>
            <person name="Leese F."/>
            <person name="Lindquist E."/>
            <person name="Lyon B.R."/>
            <person name="Martin J."/>
            <person name="Mayer C."/>
            <person name="Parker M."/>
            <person name="Quesneville H."/>
            <person name="Raymond J."/>
            <person name="Uhlig C."/>
            <person name="Valentin K.U."/>
            <person name="Worden A.Z."/>
            <person name="Armbrust E.V."/>
            <person name="Bowler C."/>
            <person name="Green B."/>
            <person name="Moulton V."/>
            <person name="Van Oosterhout C."/>
            <person name="Grigoriev I."/>
        </authorList>
    </citation>
    <scope>NUCLEOTIDE SEQUENCE [LARGE SCALE GENOMIC DNA]</scope>
    <source>
        <strain evidence="2 3">CCMP1102</strain>
    </source>
</reference>
<dbReference type="EMBL" id="KV784386">
    <property type="protein sequence ID" value="OEU07351.1"/>
    <property type="molecule type" value="Genomic_DNA"/>
</dbReference>
<feature type="compositionally biased region" description="Low complexity" evidence="1">
    <location>
        <begin position="24"/>
        <end position="38"/>
    </location>
</feature>
<keyword evidence="3" id="KW-1185">Reference proteome</keyword>
<dbReference type="InParanoid" id="A0A1E7EN66"/>
<feature type="region of interest" description="Disordered" evidence="1">
    <location>
        <begin position="77"/>
        <end position="102"/>
    </location>
</feature>